<dbReference type="AlphaFoldDB" id="A0A7R9WP52"/>
<accession>A0A7R9WP52</accession>
<gene>
    <name evidence="3" type="ORF">CAUS1442_LOCUS1919</name>
</gene>
<proteinExistence type="predicted"/>
<protein>
    <recommendedName>
        <fullName evidence="2">DUF6824 domain-containing protein</fullName>
    </recommendedName>
</protein>
<dbReference type="Pfam" id="PF20710">
    <property type="entry name" value="DUF6824"/>
    <property type="match status" value="1"/>
</dbReference>
<organism evidence="3">
    <name type="scientific">Craspedostauros australis</name>
    <dbReference type="NCBI Taxonomy" id="1486917"/>
    <lineage>
        <taxon>Eukaryota</taxon>
        <taxon>Sar</taxon>
        <taxon>Stramenopiles</taxon>
        <taxon>Ochrophyta</taxon>
        <taxon>Bacillariophyta</taxon>
        <taxon>Bacillariophyceae</taxon>
        <taxon>Bacillariophycidae</taxon>
        <taxon>Naviculales</taxon>
        <taxon>Naviculaceae</taxon>
        <taxon>Craspedostauros</taxon>
    </lineage>
</organism>
<evidence type="ECO:0000256" key="1">
    <source>
        <dbReference type="SAM" id="MobiDB-lite"/>
    </source>
</evidence>
<evidence type="ECO:0000313" key="3">
    <source>
        <dbReference type="EMBL" id="CAD8329821.1"/>
    </source>
</evidence>
<feature type="compositionally biased region" description="Basic residues" evidence="1">
    <location>
        <begin position="129"/>
        <end position="139"/>
    </location>
</feature>
<feature type="domain" description="DUF6824" evidence="2">
    <location>
        <begin position="37"/>
        <end position="120"/>
    </location>
</feature>
<sequence length="263" mass="29361">MSVVETIAVAAMFCKNRRDRDQRELMPESFEPTKYSVLLGRGKTNINWFGNRRLRIICEAHLKKYSQAKSRSEKSAIVTAIVDTIVEACPSGGFYKKQSGRWYRVEEELARDKVGCILRDSLADKYKSSTKNKVAKRRERRESGRAPMSQTKRSSFASVVSFTDSSFMSCASDDMSTSAASCRPFRRSITSAMPLSVSMNAVRRVSTASLLSTESGSGSSLDFDFCNLDDSEDSANNKKSFDQCWSELIQAGCRIQPIVVPTN</sequence>
<evidence type="ECO:0000259" key="2">
    <source>
        <dbReference type="Pfam" id="PF20710"/>
    </source>
</evidence>
<feature type="region of interest" description="Disordered" evidence="1">
    <location>
        <begin position="129"/>
        <end position="152"/>
    </location>
</feature>
<name>A0A7R9WP52_9STRA</name>
<reference evidence="3" key="1">
    <citation type="submission" date="2021-01" db="EMBL/GenBank/DDBJ databases">
        <authorList>
            <person name="Corre E."/>
            <person name="Pelletier E."/>
            <person name="Niang G."/>
            <person name="Scheremetjew M."/>
            <person name="Finn R."/>
            <person name="Kale V."/>
            <person name="Holt S."/>
            <person name="Cochrane G."/>
            <person name="Meng A."/>
            <person name="Brown T."/>
            <person name="Cohen L."/>
        </authorList>
    </citation>
    <scope>NUCLEOTIDE SEQUENCE</scope>
    <source>
        <strain evidence="3">CCMP3328</strain>
    </source>
</reference>
<dbReference type="EMBL" id="HBEF01003031">
    <property type="protein sequence ID" value="CAD8329821.1"/>
    <property type="molecule type" value="Transcribed_RNA"/>
</dbReference>
<dbReference type="InterPro" id="IPR049227">
    <property type="entry name" value="DUF6824"/>
</dbReference>